<feature type="signal peptide" evidence="1">
    <location>
        <begin position="1"/>
        <end position="15"/>
    </location>
</feature>
<evidence type="ECO:0000313" key="3">
    <source>
        <dbReference type="Proteomes" id="UP000585614"/>
    </source>
</evidence>
<dbReference type="EMBL" id="JACAGC010000026">
    <property type="protein sequence ID" value="KAF6276111.1"/>
    <property type="molecule type" value="Genomic_DNA"/>
</dbReference>
<name>A0A7J7RIX2_RHIFE</name>
<dbReference type="AlphaFoldDB" id="A0A7J7RIX2"/>
<sequence>MFIKSLIAFITVVQGSISSNTHRQQTSIFYKAVPESSDKNMKRYMICNNSHTVLFSVSTSCHSNKVQSFSGKCGKKFALVYVLCAYTCVTTCLTMTHVCHSGTSDTHICSCSGLARCTKCHKIQNDRKYKQQFVFQV</sequence>
<accession>A0A7J7RIX2</accession>
<comment type="caution">
    <text evidence="2">The sequence shown here is derived from an EMBL/GenBank/DDBJ whole genome shotgun (WGS) entry which is preliminary data.</text>
</comment>
<feature type="chain" id="PRO_5029441650" evidence="1">
    <location>
        <begin position="16"/>
        <end position="137"/>
    </location>
</feature>
<protein>
    <submittedName>
        <fullName evidence="2">Uncharacterized protein</fullName>
    </submittedName>
</protein>
<keyword evidence="1" id="KW-0732">Signal</keyword>
<reference evidence="2 3" key="1">
    <citation type="journal article" date="2020" name="Nature">
        <title>Six reference-quality genomes reveal evolution of bat adaptations.</title>
        <authorList>
            <person name="Jebb D."/>
            <person name="Huang Z."/>
            <person name="Pippel M."/>
            <person name="Hughes G.M."/>
            <person name="Lavrichenko K."/>
            <person name="Devanna P."/>
            <person name="Winkler S."/>
            <person name="Jermiin L.S."/>
            <person name="Skirmuntt E.C."/>
            <person name="Katzourakis A."/>
            <person name="Burkitt-Gray L."/>
            <person name="Ray D.A."/>
            <person name="Sullivan K.A.M."/>
            <person name="Roscito J.G."/>
            <person name="Kirilenko B.M."/>
            <person name="Davalos L.M."/>
            <person name="Corthals A.P."/>
            <person name="Power M.L."/>
            <person name="Jones G."/>
            <person name="Ransome R.D."/>
            <person name="Dechmann D.K.N."/>
            <person name="Locatelli A.G."/>
            <person name="Puechmaille S.J."/>
            <person name="Fedrigo O."/>
            <person name="Jarvis E.D."/>
            <person name="Hiller M."/>
            <person name="Vernes S.C."/>
            <person name="Myers E.W."/>
            <person name="Teeling E.C."/>
        </authorList>
    </citation>
    <scope>NUCLEOTIDE SEQUENCE [LARGE SCALE GENOMIC DNA]</scope>
    <source>
        <strain evidence="2">MRhiFer1</strain>
        <tissue evidence="2">Lung</tissue>
    </source>
</reference>
<evidence type="ECO:0000256" key="1">
    <source>
        <dbReference type="SAM" id="SignalP"/>
    </source>
</evidence>
<evidence type="ECO:0000313" key="2">
    <source>
        <dbReference type="EMBL" id="KAF6276111.1"/>
    </source>
</evidence>
<organism evidence="2 3">
    <name type="scientific">Rhinolophus ferrumequinum</name>
    <name type="common">Greater horseshoe bat</name>
    <dbReference type="NCBI Taxonomy" id="59479"/>
    <lineage>
        <taxon>Eukaryota</taxon>
        <taxon>Metazoa</taxon>
        <taxon>Chordata</taxon>
        <taxon>Craniata</taxon>
        <taxon>Vertebrata</taxon>
        <taxon>Euteleostomi</taxon>
        <taxon>Mammalia</taxon>
        <taxon>Eutheria</taxon>
        <taxon>Laurasiatheria</taxon>
        <taxon>Chiroptera</taxon>
        <taxon>Yinpterochiroptera</taxon>
        <taxon>Rhinolophoidea</taxon>
        <taxon>Rhinolophidae</taxon>
        <taxon>Rhinolophinae</taxon>
        <taxon>Rhinolophus</taxon>
    </lineage>
</organism>
<proteinExistence type="predicted"/>
<dbReference type="Proteomes" id="UP000585614">
    <property type="component" value="Unassembled WGS sequence"/>
</dbReference>
<gene>
    <name evidence="2" type="ORF">mRhiFer1_009457</name>
</gene>